<reference evidence="1 2" key="1">
    <citation type="submission" date="2016-03" db="EMBL/GenBank/DDBJ databases">
        <title>Choanephora cucurbitarum.</title>
        <authorList>
            <person name="Min B."/>
            <person name="Park H."/>
            <person name="Park J.-H."/>
            <person name="Shin H.-D."/>
            <person name="Choi I.-G."/>
        </authorList>
    </citation>
    <scope>NUCLEOTIDE SEQUENCE [LARGE SCALE GENOMIC DNA]</scope>
    <source>
        <strain evidence="1 2">KUS-F28377</strain>
    </source>
</reference>
<dbReference type="STRING" id="101091.A0A1C7N4J6"/>
<gene>
    <name evidence="1" type="ORF">A0J61_09716</name>
</gene>
<proteinExistence type="predicted"/>
<dbReference type="OrthoDB" id="10639148at2759"/>
<sequence>MELPSVLTHKGGMLKAVAELLRPCIENSLKTFSNSEDRKQYASYVPSSTYIRTLLNTNASSNNQRSLDSFVHGPFELDTLMKDLVTEATTEAISIDGSATIEVASDQEGVDNLSDSNHTVSESKIDIAFKRVFDENTNMVNKDSFKRRVPSSYELLPSLESSFLSFGPLKCSKSARTLFDNLAWKQALSILKTVKLDYASDLLGVQLYYKTGMRDKFWLDLV</sequence>
<organism evidence="1 2">
    <name type="scientific">Choanephora cucurbitarum</name>
    <dbReference type="NCBI Taxonomy" id="101091"/>
    <lineage>
        <taxon>Eukaryota</taxon>
        <taxon>Fungi</taxon>
        <taxon>Fungi incertae sedis</taxon>
        <taxon>Mucoromycota</taxon>
        <taxon>Mucoromycotina</taxon>
        <taxon>Mucoromycetes</taxon>
        <taxon>Mucorales</taxon>
        <taxon>Mucorineae</taxon>
        <taxon>Choanephoraceae</taxon>
        <taxon>Choanephoroideae</taxon>
        <taxon>Choanephora</taxon>
    </lineage>
</organism>
<comment type="caution">
    <text evidence="1">The sequence shown here is derived from an EMBL/GenBank/DDBJ whole genome shotgun (WGS) entry which is preliminary data.</text>
</comment>
<keyword evidence="2" id="KW-1185">Reference proteome</keyword>
<name>A0A1C7N4J6_9FUNG</name>
<dbReference type="Proteomes" id="UP000093000">
    <property type="component" value="Unassembled WGS sequence"/>
</dbReference>
<evidence type="ECO:0000313" key="2">
    <source>
        <dbReference type="Proteomes" id="UP000093000"/>
    </source>
</evidence>
<dbReference type="InParanoid" id="A0A1C7N4J6"/>
<accession>A0A1C7N4J6</accession>
<protein>
    <submittedName>
        <fullName evidence="1">Uncharacterized protein</fullName>
    </submittedName>
</protein>
<evidence type="ECO:0000313" key="1">
    <source>
        <dbReference type="EMBL" id="OBZ82234.1"/>
    </source>
</evidence>
<dbReference type="AlphaFoldDB" id="A0A1C7N4J6"/>
<dbReference type="EMBL" id="LUGH01000919">
    <property type="protein sequence ID" value="OBZ82234.1"/>
    <property type="molecule type" value="Genomic_DNA"/>
</dbReference>